<reference evidence="2 3" key="2">
    <citation type="journal article" date="2020" name="Microbiol. Resour. Announc.">
        <title>Antarctic desert soil bacteria exhibit high novel natural product potential, evaluated through long-read genome sequencing and comparative genomics.</title>
        <authorList>
            <person name="Benaud N."/>
            <person name="Edwards R.J."/>
            <person name="Amos T.G."/>
            <person name="D'Agostino P.M."/>
            <person name="Gutierrez-Chavez C."/>
            <person name="Montgomery K."/>
            <person name="Nicetic I."/>
            <person name="Ferrari B.C."/>
        </authorList>
    </citation>
    <scope>NUCLEOTIDE SEQUENCE [LARGE SCALE GENOMIC DNA]</scope>
    <source>
        <strain evidence="2 3">SPB151</strain>
    </source>
</reference>
<evidence type="ECO:0000313" key="2">
    <source>
        <dbReference type="EMBL" id="QNE18713.1"/>
    </source>
</evidence>
<evidence type="ECO:0000256" key="1">
    <source>
        <dbReference type="SAM" id="MobiDB-lite"/>
    </source>
</evidence>
<keyword evidence="3" id="KW-1185">Reference proteome</keyword>
<sequence>MRTVRSGAFSFITYVGSVTGTGSHRPSAAGTGFGTTTGSGSATGSFTSTVISWSGEGAVAGPQSW</sequence>
<feature type="region of interest" description="Disordered" evidence="1">
    <location>
        <begin position="22"/>
        <end position="41"/>
    </location>
</feature>
<name>A0A7G6WXJ8_9ACTN</name>
<dbReference type="AlphaFoldDB" id="A0A7G6WXJ8"/>
<protein>
    <submittedName>
        <fullName evidence="2">Uncharacterized protein</fullName>
    </submittedName>
</protein>
<evidence type="ECO:0000313" key="3">
    <source>
        <dbReference type="Proteomes" id="UP000515563"/>
    </source>
</evidence>
<organism evidence="2 3">
    <name type="scientific">Kribbella qitaiheensis</name>
    <dbReference type="NCBI Taxonomy" id="1544730"/>
    <lineage>
        <taxon>Bacteria</taxon>
        <taxon>Bacillati</taxon>
        <taxon>Actinomycetota</taxon>
        <taxon>Actinomycetes</taxon>
        <taxon>Propionibacteriales</taxon>
        <taxon>Kribbellaceae</taxon>
        <taxon>Kribbella</taxon>
    </lineage>
</organism>
<dbReference type="Proteomes" id="UP000515563">
    <property type="component" value="Chromosome"/>
</dbReference>
<reference evidence="3" key="1">
    <citation type="submission" date="2019-09" db="EMBL/GenBank/DDBJ databases">
        <title>Antimicrobial potential of Antarctic Bacteria.</title>
        <authorList>
            <person name="Benaud N."/>
            <person name="Edwards R.J."/>
            <person name="Ferrari B.C."/>
        </authorList>
    </citation>
    <scope>NUCLEOTIDE SEQUENCE [LARGE SCALE GENOMIC DNA]</scope>
    <source>
        <strain evidence="3">SPB151</strain>
    </source>
</reference>
<accession>A0A7G6WXJ8</accession>
<gene>
    <name evidence="2" type="ORF">F1D05_13345</name>
</gene>
<proteinExistence type="predicted"/>
<dbReference type="KEGG" id="kqi:F1D05_13345"/>
<dbReference type="EMBL" id="CP043661">
    <property type="protein sequence ID" value="QNE18713.1"/>
    <property type="molecule type" value="Genomic_DNA"/>
</dbReference>